<dbReference type="InterPro" id="IPR006674">
    <property type="entry name" value="HD_domain"/>
</dbReference>
<keyword evidence="6" id="KW-1185">Reference proteome</keyword>
<protein>
    <recommendedName>
        <fullName evidence="2">Deoxyguanosinetriphosphate triphosphohydrolase-like protein</fullName>
    </recommendedName>
</protein>
<dbReference type="Pfam" id="PF01966">
    <property type="entry name" value="HD"/>
    <property type="match status" value="1"/>
</dbReference>
<dbReference type="GO" id="GO:0008832">
    <property type="term" value="F:dGTPase activity"/>
    <property type="evidence" value="ECO:0007669"/>
    <property type="project" value="TreeGrafter"/>
</dbReference>
<organism evidence="5 6">
    <name type="scientific">Thiospirochaeta perfilievii</name>
    <dbReference type="NCBI Taxonomy" id="252967"/>
    <lineage>
        <taxon>Bacteria</taxon>
        <taxon>Pseudomonadati</taxon>
        <taxon>Spirochaetota</taxon>
        <taxon>Spirochaetia</taxon>
        <taxon>Spirochaetales</taxon>
        <taxon>Spirochaetaceae</taxon>
        <taxon>Thiospirochaeta</taxon>
    </lineage>
</organism>
<proteinExistence type="inferred from homology"/>
<dbReference type="InterPro" id="IPR006261">
    <property type="entry name" value="dGTPase"/>
</dbReference>
<dbReference type="Proteomes" id="UP000323824">
    <property type="component" value="Chromosome"/>
</dbReference>
<dbReference type="AlphaFoldDB" id="A0A5C1Q874"/>
<dbReference type="PROSITE" id="PS51831">
    <property type="entry name" value="HD"/>
    <property type="match status" value="1"/>
</dbReference>
<dbReference type="PANTHER" id="PTHR11373:SF40">
    <property type="entry name" value="DEOXYGUANOSINETRIPHOSPHATE TRIPHOSPHOHYDROLASE-LIKE PROTEIN 2"/>
    <property type="match status" value="1"/>
</dbReference>
<dbReference type="NCBIfam" id="NF041026">
    <property type="entry name" value="antiphage_dGTPase"/>
    <property type="match status" value="1"/>
</dbReference>
<name>A0A5C1Q874_9SPIO</name>
<dbReference type="InterPro" id="IPR003607">
    <property type="entry name" value="HD/PDEase_dom"/>
</dbReference>
<accession>A0A5C1Q874</accession>
<dbReference type="NCBIfam" id="TIGR01353">
    <property type="entry name" value="dGTP_triPase"/>
    <property type="match status" value="1"/>
</dbReference>
<dbReference type="InterPro" id="IPR050135">
    <property type="entry name" value="dGTPase-like"/>
</dbReference>
<dbReference type="PANTHER" id="PTHR11373">
    <property type="entry name" value="DEOXYNUCLEOSIDE TRIPHOSPHATE TRIPHOSPHOHYDROLASE"/>
    <property type="match status" value="1"/>
</dbReference>
<evidence type="ECO:0000313" key="5">
    <source>
        <dbReference type="EMBL" id="QEN04283.1"/>
    </source>
</evidence>
<keyword evidence="1 2" id="KW-0378">Hydrolase</keyword>
<reference evidence="5 6" key="1">
    <citation type="submission" date="2019-02" db="EMBL/GenBank/DDBJ databases">
        <authorList>
            <person name="Fomenkov A."/>
            <person name="Dubinina G."/>
            <person name="Grabovich M."/>
            <person name="Vincze T."/>
            <person name="Roberts R.J."/>
        </authorList>
    </citation>
    <scope>NUCLEOTIDE SEQUENCE [LARGE SCALE GENOMIC DNA]</scope>
    <source>
        <strain evidence="5 6">P</strain>
    </source>
</reference>
<dbReference type="SUPFAM" id="SSF109604">
    <property type="entry name" value="HD-domain/PDEase-like"/>
    <property type="match status" value="1"/>
</dbReference>
<dbReference type="CDD" id="cd00077">
    <property type="entry name" value="HDc"/>
    <property type="match status" value="1"/>
</dbReference>
<dbReference type="Pfam" id="PF13286">
    <property type="entry name" value="HD_assoc"/>
    <property type="match status" value="1"/>
</dbReference>
<evidence type="ECO:0000256" key="1">
    <source>
        <dbReference type="ARBA" id="ARBA00022801"/>
    </source>
</evidence>
<feature type="domain" description="HD" evidence="4">
    <location>
        <begin position="58"/>
        <end position="238"/>
    </location>
</feature>
<dbReference type="Gene3D" id="1.10.3210.10">
    <property type="entry name" value="Hypothetical protein af1432"/>
    <property type="match status" value="1"/>
</dbReference>
<dbReference type="EMBL" id="CP035807">
    <property type="protein sequence ID" value="QEN04283.1"/>
    <property type="molecule type" value="Genomic_DNA"/>
</dbReference>
<dbReference type="NCBIfam" id="NF003701">
    <property type="entry name" value="PRK05318.1"/>
    <property type="match status" value="1"/>
</dbReference>
<dbReference type="GO" id="GO:0006203">
    <property type="term" value="P:dGTP catabolic process"/>
    <property type="evidence" value="ECO:0007669"/>
    <property type="project" value="TreeGrafter"/>
</dbReference>
<evidence type="ECO:0000256" key="2">
    <source>
        <dbReference type="HAMAP-Rule" id="MF_01212"/>
    </source>
</evidence>
<evidence type="ECO:0000259" key="4">
    <source>
        <dbReference type="PROSITE" id="PS51831"/>
    </source>
</evidence>
<dbReference type="SMART" id="SM00471">
    <property type="entry name" value="HDc"/>
    <property type="match status" value="1"/>
</dbReference>
<dbReference type="RefSeq" id="WP_149567531.1">
    <property type="nucleotide sequence ID" value="NZ_CP035807.1"/>
</dbReference>
<gene>
    <name evidence="5" type="primary">dgt</name>
    <name evidence="5" type="ORF">EW093_06065</name>
</gene>
<reference evidence="5 6" key="2">
    <citation type="submission" date="2019-09" db="EMBL/GenBank/DDBJ databases">
        <title>Complete Genome Sequence and Methylome Analysis of free living Spirochaetas.</title>
        <authorList>
            <person name="Leshcheva N."/>
            <person name="Mikheeva N."/>
        </authorList>
    </citation>
    <scope>NUCLEOTIDE SEQUENCE [LARGE SCALE GENOMIC DNA]</scope>
    <source>
        <strain evidence="5 6">P</strain>
    </source>
</reference>
<evidence type="ECO:0000313" key="6">
    <source>
        <dbReference type="Proteomes" id="UP000323824"/>
    </source>
</evidence>
<dbReference type="InterPro" id="IPR023023">
    <property type="entry name" value="dNTPase_2"/>
</dbReference>
<dbReference type="HAMAP" id="MF_01212">
    <property type="entry name" value="dGTPase_type2"/>
    <property type="match status" value="1"/>
</dbReference>
<dbReference type="OrthoDB" id="9803619at2"/>
<dbReference type="InterPro" id="IPR026875">
    <property type="entry name" value="PHydrolase_assoc_dom"/>
</dbReference>
<comment type="similarity">
    <text evidence="2">Belongs to the dGTPase family. Type 2 subfamily.</text>
</comment>
<sequence length="428" mass="48342">MKKFWQDRRSGGLVDRPENNRDSYERDRARIIHSAAFRRLQSKTQVLGVSDGDFHRTRLTHSMEVAQIGKGIVTHLEGKNRYLPPVDLIEAISLAHDIGHPPFGHGGELALNTMMEEWGGFEGNGQTLRLLSKLEAHTPGFGLNLTRRTLLGVIKYPVNYSLLLKKDTKGYSSNKIHPPKCYHDSELDVTDWIFSPLPKSDIDLFTTYIHPTESKVGKTIYHSLDTSIMELADDISYAVHDFEDGVALKLIHSDVWKDVEDRVDTTWMKKMGLDNIKNDLFSRDINAHHLRKSAIGGLVHALIISSYIEDVPGFESPIFSYKATLTPNAKKLLDVLKEITTMYIIKSQAGQTIEFKGRHVVTKLFEAFSSDPEMLMPKDFVTVYKNQETKSDSMRVICDYISGMSDAYAGKIYSRLFIPGSGTAFDLL</sequence>
<dbReference type="KEGG" id="sper:EW093_06065"/>
<feature type="region of interest" description="Disordered" evidence="3">
    <location>
        <begin position="1"/>
        <end position="21"/>
    </location>
</feature>
<evidence type="ECO:0000256" key="3">
    <source>
        <dbReference type="SAM" id="MobiDB-lite"/>
    </source>
</evidence>